<comment type="caution">
    <text evidence="10">The sequence shown here is derived from an EMBL/GenBank/DDBJ whole genome shotgun (WGS) entry which is preliminary data.</text>
</comment>
<keyword evidence="11" id="KW-1185">Reference proteome</keyword>
<accession>A0AAN7Q9W4</accession>
<dbReference type="SUPFAM" id="SSF56112">
    <property type="entry name" value="Protein kinase-like (PK-like)"/>
    <property type="match status" value="1"/>
</dbReference>
<evidence type="ECO:0000313" key="11">
    <source>
        <dbReference type="Proteomes" id="UP001345219"/>
    </source>
</evidence>
<dbReference type="EMBL" id="JAXIOK010000009">
    <property type="protein sequence ID" value="KAK4762108.1"/>
    <property type="molecule type" value="Genomic_DNA"/>
</dbReference>
<evidence type="ECO:0000256" key="7">
    <source>
        <dbReference type="ARBA" id="ARBA00022840"/>
    </source>
</evidence>
<dbReference type="PANTHER" id="PTHR34273">
    <property type="entry name" value="METHYLTHIORIBOSE KINASE"/>
    <property type="match status" value="1"/>
</dbReference>
<reference evidence="10 11" key="1">
    <citation type="journal article" date="2023" name="Hortic Res">
        <title>Pangenome of water caltrop reveals structural variations and asymmetric subgenome divergence after allopolyploidization.</title>
        <authorList>
            <person name="Zhang X."/>
            <person name="Chen Y."/>
            <person name="Wang L."/>
            <person name="Yuan Y."/>
            <person name="Fang M."/>
            <person name="Shi L."/>
            <person name="Lu R."/>
            <person name="Comes H.P."/>
            <person name="Ma Y."/>
            <person name="Chen Y."/>
            <person name="Huang G."/>
            <person name="Zhou Y."/>
            <person name="Zheng Z."/>
            <person name="Qiu Y."/>
        </authorList>
    </citation>
    <scope>NUCLEOTIDE SEQUENCE [LARGE SCALE GENOMIC DNA]</scope>
    <source>
        <tissue evidence="10">Roots</tissue>
    </source>
</reference>
<feature type="domain" description="Aminoglycoside phosphotransferase" evidence="9">
    <location>
        <begin position="141"/>
        <end position="375"/>
    </location>
</feature>
<evidence type="ECO:0000259" key="9">
    <source>
        <dbReference type="Pfam" id="PF01636"/>
    </source>
</evidence>
<evidence type="ECO:0000256" key="1">
    <source>
        <dbReference type="ARBA" id="ARBA00010165"/>
    </source>
</evidence>
<dbReference type="GO" id="GO:0046522">
    <property type="term" value="F:S-methyl-5-thioribose kinase activity"/>
    <property type="evidence" value="ECO:0007669"/>
    <property type="project" value="UniProtKB-EC"/>
</dbReference>
<gene>
    <name evidence="10" type="ORF">SAY87_029992</name>
</gene>
<dbReference type="GO" id="GO:0009086">
    <property type="term" value="P:methionine biosynthetic process"/>
    <property type="evidence" value="ECO:0007669"/>
    <property type="project" value="InterPro"/>
</dbReference>
<comment type="subunit">
    <text evidence="2">Homodimer.</text>
</comment>
<proteinExistence type="inferred from homology"/>
<evidence type="ECO:0000256" key="5">
    <source>
        <dbReference type="ARBA" id="ARBA00022741"/>
    </source>
</evidence>
<keyword evidence="4" id="KW-0808">Transferase</keyword>
<dbReference type="Gene3D" id="3.90.1200.10">
    <property type="match status" value="1"/>
</dbReference>
<feature type="region of interest" description="Disordered" evidence="8">
    <location>
        <begin position="1"/>
        <end position="33"/>
    </location>
</feature>
<comment type="similarity">
    <text evidence="1">Belongs to the methylthioribose kinase family.</text>
</comment>
<dbReference type="NCBIfam" id="TIGR01767">
    <property type="entry name" value="MTRK"/>
    <property type="match status" value="1"/>
</dbReference>
<evidence type="ECO:0000256" key="6">
    <source>
        <dbReference type="ARBA" id="ARBA00022777"/>
    </source>
</evidence>
<evidence type="ECO:0000256" key="2">
    <source>
        <dbReference type="ARBA" id="ARBA00011738"/>
    </source>
</evidence>
<dbReference type="EC" id="2.7.1.100" evidence="3"/>
<sequence length="523" mass="59257">MFNRRSGQTDLKFPPGARVRAEPARGLEARSPRRSIQSNPAVVDLFLRVEAQNDRSSRDTTTRALIAVRRGLICGHGVRQCIDSLGTPSTVCGTSNHTVRTIGMAAFSEFRPLSDSALMVEYIKSTPALSSKLGDQFDDLDIKEVGDGNLNFVYIVVGSSGSLVIKQAIPYIRCIGESWPMTKERAYFETRALREHGHLCPDHVPEVYHFDRTMCLIGMRYLEPPHIILRKGLIAGLEYPLLAEHMSEYMAHTLFHTSLLYHTTTDHKSAVAEFCGNVELCRLTEQVVFSDPYKVSQYNRWTTPYLDGDAEAVREDNTLKLEVAELKSMFCERAQALIHGDLHTGSVMVTQVSTQVIDPEFAFYGPMGFDVGAYLGNLILSFFSQEGHANEENDRKDCKEWILRTIGETWNLFEMKFVALWNKHKEGYGEAYLPAIYNNSELLQLVQRKFMTDLFHDTLGFGSAKMIRRIVGVAHVEDFESIQDASRRADCERKALNFAKMLMKERRKFQSIEDVVLAIQDVQ</sequence>
<dbReference type="Gene3D" id="3.30.200.20">
    <property type="entry name" value="Phosphorylase Kinase, domain 1"/>
    <property type="match status" value="1"/>
</dbReference>
<dbReference type="AlphaFoldDB" id="A0AAN7Q9W4"/>
<evidence type="ECO:0000256" key="4">
    <source>
        <dbReference type="ARBA" id="ARBA00022679"/>
    </source>
</evidence>
<organism evidence="10 11">
    <name type="scientific">Trapa incisa</name>
    <dbReference type="NCBI Taxonomy" id="236973"/>
    <lineage>
        <taxon>Eukaryota</taxon>
        <taxon>Viridiplantae</taxon>
        <taxon>Streptophyta</taxon>
        <taxon>Embryophyta</taxon>
        <taxon>Tracheophyta</taxon>
        <taxon>Spermatophyta</taxon>
        <taxon>Magnoliopsida</taxon>
        <taxon>eudicotyledons</taxon>
        <taxon>Gunneridae</taxon>
        <taxon>Pentapetalae</taxon>
        <taxon>rosids</taxon>
        <taxon>malvids</taxon>
        <taxon>Myrtales</taxon>
        <taxon>Lythraceae</taxon>
        <taxon>Trapa</taxon>
    </lineage>
</organism>
<evidence type="ECO:0000313" key="10">
    <source>
        <dbReference type="EMBL" id="KAK4762108.1"/>
    </source>
</evidence>
<dbReference type="Pfam" id="PF01636">
    <property type="entry name" value="APH"/>
    <property type="match status" value="1"/>
</dbReference>
<name>A0AAN7Q9W4_9MYRT</name>
<dbReference type="PANTHER" id="PTHR34273:SF2">
    <property type="entry name" value="METHYLTHIORIBOSE KINASE"/>
    <property type="match status" value="1"/>
</dbReference>
<dbReference type="InterPro" id="IPR002575">
    <property type="entry name" value="Aminoglycoside_PTrfase"/>
</dbReference>
<feature type="compositionally biased region" description="Basic and acidic residues" evidence="8">
    <location>
        <begin position="19"/>
        <end position="31"/>
    </location>
</feature>
<evidence type="ECO:0000256" key="3">
    <source>
        <dbReference type="ARBA" id="ARBA00012128"/>
    </source>
</evidence>
<dbReference type="Proteomes" id="UP001345219">
    <property type="component" value="Chromosome 23"/>
</dbReference>
<protein>
    <recommendedName>
        <fullName evidence="3">S-methyl-5-thioribose kinase</fullName>
        <ecNumber evidence="3">2.7.1.100</ecNumber>
    </recommendedName>
</protein>
<keyword evidence="6" id="KW-0418">Kinase</keyword>
<evidence type="ECO:0000256" key="8">
    <source>
        <dbReference type="SAM" id="MobiDB-lite"/>
    </source>
</evidence>
<dbReference type="InterPro" id="IPR009212">
    <property type="entry name" value="Methylthioribose_kinase"/>
</dbReference>
<keyword evidence="5" id="KW-0547">Nucleotide-binding</keyword>
<dbReference type="GO" id="GO:0005524">
    <property type="term" value="F:ATP binding"/>
    <property type="evidence" value="ECO:0007669"/>
    <property type="project" value="UniProtKB-KW"/>
</dbReference>
<keyword evidence="7" id="KW-0067">ATP-binding</keyword>
<dbReference type="InterPro" id="IPR011009">
    <property type="entry name" value="Kinase-like_dom_sf"/>
</dbReference>